<gene>
    <name evidence="1" type="ORF">GSTUAT00008512001</name>
</gene>
<reference evidence="1" key="1">
    <citation type="submission" date="2015-10" db="EMBL/GenBank/DDBJ databases">
        <authorList>
            <person name="Regsiter A."/>
            <person name="william w."/>
        </authorList>
    </citation>
    <scope>NUCLEOTIDE SEQUENCE</scope>
    <source>
        <strain evidence="1">Montdore</strain>
    </source>
</reference>
<dbReference type="AlphaFoldDB" id="A0A292PIR4"/>
<name>A0A292PIR4_9PEZI</name>
<evidence type="ECO:0000313" key="2">
    <source>
        <dbReference type="Proteomes" id="UP001412239"/>
    </source>
</evidence>
<accession>A0A292PIR4</accession>
<sequence length="193" mass="22360">MLVLKHSKIYLNSDATDQESEEEDYIESLRSEWEARYSNLTEQHKWILASGRRVENIIYEASKELDMEMFAFTPAAGFILDISDPQVEGWFSKDEWQEIMSRFSPLPQINPRLSEALNKFLPVKTTTMLHNILGPGLIPDSISSNQTISATLQWVEMYNEENLKSKLTHPDQTFGRILMELSVPWKTPYLTMV</sequence>
<proteinExistence type="predicted"/>
<organism evidence="1 2">
    <name type="scientific">Tuber aestivum</name>
    <name type="common">summer truffle</name>
    <dbReference type="NCBI Taxonomy" id="59557"/>
    <lineage>
        <taxon>Eukaryota</taxon>
        <taxon>Fungi</taxon>
        <taxon>Dikarya</taxon>
        <taxon>Ascomycota</taxon>
        <taxon>Pezizomycotina</taxon>
        <taxon>Pezizomycetes</taxon>
        <taxon>Pezizales</taxon>
        <taxon>Tuberaceae</taxon>
        <taxon>Tuber</taxon>
    </lineage>
</organism>
<dbReference type="EMBL" id="LN891211">
    <property type="protein sequence ID" value="CUS07412.1"/>
    <property type="molecule type" value="Genomic_DNA"/>
</dbReference>
<protein>
    <submittedName>
        <fullName evidence="1">Uncharacterized protein</fullName>
    </submittedName>
</protein>
<keyword evidence="2" id="KW-1185">Reference proteome</keyword>
<evidence type="ECO:0000313" key="1">
    <source>
        <dbReference type="EMBL" id="CUS07412.1"/>
    </source>
</evidence>
<dbReference type="Proteomes" id="UP001412239">
    <property type="component" value="Unassembled WGS sequence"/>
</dbReference>